<evidence type="ECO:0000313" key="5">
    <source>
        <dbReference type="Proteomes" id="UP000287171"/>
    </source>
</evidence>
<name>A0A402B5Y3_9CHLR</name>
<sequence length="249" mass="27128">MYAKYVHVRTLIVFVVSLFVLVVSTIPSLPARAATREANPSNIQAQVIGFGRNDLPKIALTFDDGPDPRNTPQILSILAQHRAHATFFTLGQNAQQNPALIHQITASGNALGNHTWDHTDLTKLSPELQAKEIEQGANAMQQVTGAKPTLLRPPYGSINASLRTEAATEHETIIIWNVDTEDWKLPGKDAIVNNAVHNAHNGAIILMHDGGGDRAQTIQALPEIITTLQQRGYQLVTVPQLLQDMHASA</sequence>
<dbReference type="AlphaFoldDB" id="A0A402B5Y3"/>
<dbReference type="GO" id="GO:0016810">
    <property type="term" value="F:hydrolase activity, acting on carbon-nitrogen (but not peptide) bonds"/>
    <property type="evidence" value="ECO:0007669"/>
    <property type="project" value="InterPro"/>
</dbReference>
<dbReference type="PANTHER" id="PTHR10587:SF133">
    <property type="entry name" value="CHITIN DEACETYLASE 1-RELATED"/>
    <property type="match status" value="1"/>
</dbReference>
<dbReference type="EMBL" id="BIFT01000001">
    <property type="protein sequence ID" value="GCE26758.1"/>
    <property type="molecule type" value="Genomic_DNA"/>
</dbReference>
<dbReference type="InterPro" id="IPR011330">
    <property type="entry name" value="Glyco_hydro/deAcase_b/a-brl"/>
</dbReference>
<dbReference type="InterPro" id="IPR002509">
    <property type="entry name" value="NODB_dom"/>
</dbReference>
<dbReference type="Gene3D" id="3.20.20.370">
    <property type="entry name" value="Glycoside hydrolase/deacetylase"/>
    <property type="match status" value="1"/>
</dbReference>
<keyword evidence="2" id="KW-0378">Hydrolase</keyword>
<accession>A0A402B5Y3</accession>
<dbReference type="SUPFAM" id="SSF88713">
    <property type="entry name" value="Glycoside hydrolase/deacetylase"/>
    <property type="match status" value="1"/>
</dbReference>
<gene>
    <name evidence="4" type="ORF">KDA_22420</name>
</gene>
<dbReference type="RefSeq" id="WP_126627175.1">
    <property type="nucleotide sequence ID" value="NZ_BIFT01000001.1"/>
</dbReference>
<evidence type="ECO:0000313" key="4">
    <source>
        <dbReference type="EMBL" id="GCE26758.1"/>
    </source>
</evidence>
<dbReference type="GO" id="GO:0016020">
    <property type="term" value="C:membrane"/>
    <property type="evidence" value="ECO:0007669"/>
    <property type="project" value="TreeGrafter"/>
</dbReference>
<organism evidence="4 5">
    <name type="scientific">Dictyobacter alpinus</name>
    <dbReference type="NCBI Taxonomy" id="2014873"/>
    <lineage>
        <taxon>Bacteria</taxon>
        <taxon>Bacillati</taxon>
        <taxon>Chloroflexota</taxon>
        <taxon>Ktedonobacteria</taxon>
        <taxon>Ktedonobacterales</taxon>
        <taxon>Dictyobacteraceae</taxon>
        <taxon>Dictyobacter</taxon>
    </lineage>
</organism>
<dbReference type="Proteomes" id="UP000287171">
    <property type="component" value="Unassembled WGS sequence"/>
</dbReference>
<comment type="caution">
    <text evidence="4">The sequence shown here is derived from an EMBL/GenBank/DDBJ whole genome shotgun (WGS) entry which is preliminary data.</text>
</comment>
<reference evidence="5" key="1">
    <citation type="submission" date="2018-12" db="EMBL/GenBank/DDBJ databases">
        <title>Tengunoibacter tsumagoiensis gen. nov., sp. nov., Dictyobacter kobayashii sp. nov., D. alpinus sp. nov., and D. joshuensis sp. nov. and description of Dictyobacteraceae fam. nov. within the order Ktedonobacterales isolated from Tengu-no-mugimeshi.</title>
        <authorList>
            <person name="Wang C.M."/>
            <person name="Zheng Y."/>
            <person name="Sakai Y."/>
            <person name="Toyoda A."/>
            <person name="Minakuchi Y."/>
            <person name="Abe K."/>
            <person name="Yokota A."/>
            <person name="Yabe S."/>
        </authorList>
    </citation>
    <scope>NUCLEOTIDE SEQUENCE [LARGE SCALE GENOMIC DNA]</scope>
    <source>
        <strain evidence="5">Uno16</strain>
    </source>
</reference>
<dbReference type="OrthoDB" id="62208at2"/>
<dbReference type="Pfam" id="PF01522">
    <property type="entry name" value="Polysacc_deac_1"/>
    <property type="match status" value="1"/>
</dbReference>
<keyword evidence="5" id="KW-1185">Reference proteome</keyword>
<evidence type="ECO:0000256" key="2">
    <source>
        <dbReference type="ARBA" id="ARBA00022801"/>
    </source>
</evidence>
<dbReference type="GO" id="GO:0046872">
    <property type="term" value="F:metal ion binding"/>
    <property type="evidence" value="ECO:0007669"/>
    <property type="project" value="UniProtKB-KW"/>
</dbReference>
<evidence type="ECO:0000256" key="1">
    <source>
        <dbReference type="ARBA" id="ARBA00022723"/>
    </source>
</evidence>
<proteinExistence type="predicted"/>
<keyword evidence="1" id="KW-0479">Metal-binding</keyword>
<dbReference type="InterPro" id="IPR050248">
    <property type="entry name" value="Polysacc_deacetylase_ArnD"/>
</dbReference>
<evidence type="ECO:0000259" key="3">
    <source>
        <dbReference type="PROSITE" id="PS51677"/>
    </source>
</evidence>
<dbReference type="CDD" id="cd10917">
    <property type="entry name" value="CE4_NodB_like_6s_7s"/>
    <property type="match status" value="1"/>
</dbReference>
<dbReference type="PANTHER" id="PTHR10587">
    <property type="entry name" value="GLYCOSYL TRANSFERASE-RELATED"/>
    <property type="match status" value="1"/>
</dbReference>
<dbReference type="GO" id="GO:0005975">
    <property type="term" value="P:carbohydrate metabolic process"/>
    <property type="evidence" value="ECO:0007669"/>
    <property type="project" value="InterPro"/>
</dbReference>
<dbReference type="PROSITE" id="PS51677">
    <property type="entry name" value="NODB"/>
    <property type="match status" value="1"/>
</dbReference>
<feature type="domain" description="NodB homology" evidence="3">
    <location>
        <begin position="56"/>
        <end position="236"/>
    </location>
</feature>
<protein>
    <recommendedName>
        <fullName evidence="3">NodB homology domain-containing protein</fullName>
    </recommendedName>
</protein>